<proteinExistence type="predicted"/>
<name>A0ABN8I5A4_9NEOP</name>
<feature type="non-terminal residue" evidence="1">
    <location>
        <position position="1"/>
    </location>
</feature>
<evidence type="ECO:0000313" key="2">
    <source>
        <dbReference type="Proteomes" id="UP000837857"/>
    </source>
</evidence>
<reference evidence="1" key="1">
    <citation type="submission" date="2022-03" db="EMBL/GenBank/DDBJ databases">
        <authorList>
            <person name="Martin H S."/>
        </authorList>
    </citation>
    <scope>NUCLEOTIDE SEQUENCE</scope>
</reference>
<sequence>MSVAQTNTWMNDMSQIPVMCISQ</sequence>
<dbReference type="EMBL" id="OW152828">
    <property type="protein sequence ID" value="CAH2045724.1"/>
    <property type="molecule type" value="Genomic_DNA"/>
</dbReference>
<protein>
    <submittedName>
        <fullName evidence="1">Uncharacterized protein</fullName>
    </submittedName>
</protein>
<gene>
    <name evidence="1" type="ORF">IPOD504_LOCUS5202</name>
</gene>
<organism evidence="1 2">
    <name type="scientific">Iphiclides podalirius</name>
    <name type="common">scarce swallowtail</name>
    <dbReference type="NCBI Taxonomy" id="110791"/>
    <lineage>
        <taxon>Eukaryota</taxon>
        <taxon>Metazoa</taxon>
        <taxon>Ecdysozoa</taxon>
        <taxon>Arthropoda</taxon>
        <taxon>Hexapoda</taxon>
        <taxon>Insecta</taxon>
        <taxon>Pterygota</taxon>
        <taxon>Neoptera</taxon>
        <taxon>Endopterygota</taxon>
        <taxon>Lepidoptera</taxon>
        <taxon>Glossata</taxon>
        <taxon>Ditrysia</taxon>
        <taxon>Papilionoidea</taxon>
        <taxon>Papilionidae</taxon>
        <taxon>Papilioninae</taxon>
        <taxon>Iphiclides</taxon>
    </lineage>
</organism>
<keyword evidence="2" id="KW-1185">Reference proteome</keyword>
<accession>A0ABN8I5A4</accession>
<dbReference type="Proteomes" id="UP000837857">
    <property type="component" value="Chromosome 16"/>
</dbReference>
<evidence type="ECO:0000313" key="1">
    <source>
        <dbReference type="EMBL" id="CAH2045724.1"/>
    </source>
</evidence>